<keyword evidence="2" id="KW-1185">Reference proteome</keyword>
<dbReference type="EMBL" id="BSXW01000032">
    <property type="protein sequence ID" value="GMF10175.1"/>
    <property type="molecule type" value="Genomic_DNA"/>
</dbReference>
<protein>
    <submittedName>
        <fullName evidence="1">Unnamed protein product</fullName>
    </submittedName>
</protein>
<dbReference type="AlphaFoldDB" id="A0A9W6WF91"/>
<sequence>MNRSLSLEFDDKQEFAEWVANKARTSCVHLVLCHGDGKEYREELLKCAGRWPSSQLDKLDKAHALDRSNALQYSKDDLNERISNLRVQFTSLTDALFSVNAQSKPGRRFSAVQTLRAYVEELQQDEALWIKVESPTKFALSFPLRKKSEMQQLMRLLGQDVRTVWADAVERVFQVIRQDSSSQECGMAAVQKSHDKARDRAISKAFRGLLEHWRCRRSSRQVTITPTQQGGRICCSVDDVPSKHWENSLRFSHERPVFGGSASAASSVSMSERWNVSPPCSPESASTRRGSTLFDFTDVDSWQ</sequence>
<name>A0A9W6WF91_9STRA</name>
<organism evidence="1 2">
    <name type="scientific">Phytophthora lilii</name>
    <dbReference type="NCBI Taxonomy" id="2077276"/>
    <lineage>
        <taxon>Eukaryota</taxon>
        <taxon>Sar</taxon>
        <taxon>Stramenopiles</taxon>
        <taxon>Oomycota</taxon>
        <taxon>Peronosporomycetes</taxon>
        <taxon>Peronosporales</taxon>
        <taxon>Peronosporaceae</taxon>
        <taxon>Phytophthora</taxon>
    </lineage>
</organism>
<proteinExistence type="predicted"/>
<gene>
    <name evidence="1" type="ORF">Plil01_000101500</name>
</gene>
<dbReference type="OrthoDB" id="121790at2759"/>
<reference evidence="1" key="1">
    <citation type="submission" date="2023-04" db="EMBL/GenBank/DDBJ databases">
        <title>Phytophthora lilii NBRC 32176.</title>
        <authorList>
            <person name="Ichikawa N."/>
            <person name="Sato H."/>
            <person name="Tonouchi N."/>
        </authorList>
    </citation>
    <scope>NUCLEOTIDE SEQUENCE</scope>
    <source>
        <strain evidence="1">NBRC 32176</strain>
    </source>
</reference>
<accession>A0A9W6WF91</accession>
<comment type="caution">
    <text evidence="1">The sequence shown here is derived from an EMBL/GenBank/DDBJ whole genome shotgun (WGS) entry which is preliminary data.</text>
</comment>
<dbReference type="Proteomes" id="UP001165083">
    <property type="component" value="Unassembled WGS sequence"/>
</dbReference>
<evidence type="ECO:0000313" key="1">
    <source>
        <dbReference type="EMBL" id="GMF10175.1"/>
    </source>
</evidence>
<evidence type="ECO:0000313" key="2">
    <source>
        <dbReference type="Proteomes" id="UP001165083"/>
    </source>
</evidence>